<feature type="coiled-coil region" evidence="3">
    <location>
        <begin position="58"/>
        <end position="110"/>
    </location>
</feature>
<dbReference type="EMBL" id="UINC01003424">
    <property type="protein sequence ID" value="SVA06215.1"/>
    <property type="molecule type" value="Genomic_DNA"/>
</dbReference>
<dbReference type="InterPro" id="IPR003798">
    <property type="entry name" value="DNA_recombination_RmuC"/>
</dbReference>
<keyword evidence="2" id="KW-0233">DNA recombination</keyword>
<name>A0A381SQ96_9ZZZZ</name>
<reference evidence="6" key="1">
    <citation type="submission" date="2018-05" db="EMBL/GenBank/DDBJ databases">
        <authorList>
            <person name="Lanie J.A."/>
            <person name="Ng W.-L."/>
            <person name="Kazmierczak K.M."/>
            <person name="Andrzejewski T.M."/>
            <person name="Davidsen T.M."/>
            <person name="Wayne K.J."/>
            <person name="Tettelin H."/>
            <person name="Glass J.I."/>
            <person name="Rusch D."/>
            <person name="Podicherti R."/>
            <person name="Tsui H.-C.T."/>
            <person name="Winkler M.E."/>
        </authorList>
    </citation>
    <scope>NUCLEOTIDE SEQUENCE</scope>
</reference>
<evidence type="ECO:0008006" key="7">
    <source>
        <dbReference type="Google" id="ProtNLM"/>
    </source>
</evidence>
<keyword evidence="4" id="KW-0812">Transmembrane</keyword>
<feature type="coiled-coil region" evidence="3">
    <location>
        <begin position="313"/>
        <end position="340"/>
    </location>
</feature>
<keyword evidence="4" id="KW-0472">Membrane</keyword>
<accession>A0A381SQ96</accession>
<keyword evidence="1 3" id="KW-0175">Coiled coil</keyword>
<protein>
    <recommendedName>
        <fullName evidence="7">Recombinase RmuC</fullName>
    </recommendedName>
</protein>
<sequence length="368" mass="41330">MDFTVLITLILGALVGGVVVFLVLSQMKSGGQTSSEEMKNAFSSLSFEALEKFNALASETLKNQLEKGEATLEEKKKLIDSNLETVSKTLEELKKQSTALATQLGESQKETGKLRSTAEDLRNVLSSSQARGQWGERMVKDILELMGLVENVNYVSQKSLESGEKPDYTFNLPKDKKLNMDVKFPLAHYERYVSADSESERENEKKAFLKDVKGHVKDVAGRGYIDPEAGTVDYVLVFIPNESIYSFLHENDPELLDFALSKRIILCSPITLYAVLSLIHQAVESFAMEKAAGEVLSLLKEFEKQWQLYVEVMEKMGRRIDDAKKEFENLTTTRTRQLERSLTKIQDLKLGQDGSSLIEETSGENKES</sequence>
<evidence type="ECO:0000256" key="3">
    <source>
        <dbReference type="SAM" id="Coils"/>
    </source>
</evidence>
<dbReference type="AlphaFoldDB" id="A0A381SQ96"/>
<gene>
    <name evidence="5" type="ORF">METZ01_LOCUS39120</name>
    <name evidence="6" type="ORF">METZ01_LOCUS59069</name>
</gene>
<evidence type="ECO:0000313" key="6">
    <source>
        <dbReference type="EMBL" id="SVA06215.1"/>
    </source>
</evidence>
<dbReference type="EMBL" id="UINC01001672">
    <property type="protein sequence ID" value="SUZ86266.1"/>
    <property type="molecule type" value="Genomic_DNA"/>
</dbReference>
<dbReference type="PANTHER" id="PTHR30563">
    <property type="entry name" value="DNA RECOMBINATION PROTEIN RMUC"/>
    <property type="match status" value="1"/>
</dbReference>
<evidence type="ECO:0000256" key="2">
    <source>
        <dbReference type="ARBA" id="ARBA00023172"/>
    </source>
</evidence>
<proteinExistence type="predicted"/>
<dbReference type="PANTHER" id="PTHR30563:SF0">
    <property type="entry name" value="DNA RECOMBINATION PROTEIN RMUC"/>
    <property type="match status" value="1"/>
</dbReference>
<keyword evidence="4" id="KW-1133">Transmembrane helix</keyword>
<feature type="transmembrane region" description="Helical" evidence="4">
    <location>
        <begin position="6"/>
        <end position="24"/>
    </location>
</feature>
<organism evidence="6">
    <name type="scientific">marine metagenome</name>
    <dbReference type="NCBI Taxonomy" id="408172"/>
    <lineage>
        <taxon>unclassified sequences</taxon>
        <taxon>metagenomes</taxon>
        <taxon>ecological metagenomes</taxon>
    </lineage>
</organism>
<dbReference type="GO" id="GO:0006310">
    <property type="term" value="P:DNA recombination"/>
    <property type="evidence" value="ECO:0007669"/>
    <property type="project" value="UniProtKB-KW"/>
</dbReference>
<evidence type="ECO:0000313" key="5">
    <source>
        <dbReference type="EMBL" id="SUZ86266.1"/>
    </source>
</evidence>
<evidence type="ECO:0000256" key="4">
    <source>
        <dbReference type="SAM" id="Phobius"/>
    </source>
</evidence>
<dbReference type="Pfam" id="PF02646">
    <property type="entry name" value="RmuC"/>
    <property type="match status" value="1"/>
</dbReference>
<evidence type="ECO:0000256" key="1">
    <source>
        <dbReference type="ARBA" id="ARBA00023054"/>
    </source>
</evidence>